<dbReference type="PANTHER" id="PTHR23511:SF5">
    <property type="entry name" value="MAJOR FACILITATOR-TYPE TRANSPORTER HXNZ-RELATED"/>
    <property type="match status" value="1"/>
</dbReference>
<dbReference type="InterPro" id="IPR020846">
    <property type="entry name" value="MFS_dom"/>
</dbReference>
<accession>A0ABN8NVK8</accession>
<comment type="caution">
    <text evidence="10">The sequence shown here is derived from an EMBL/GenBank/DDBJ whole genome shotgun (WGS) entry which is preliminary data.</text>
</comment>
<dbReference type="InterPro" id="IPR005828">
    <property type="entry name" value="MFS_sugar_transport-like"/>
</dbReference>
<evidence type="ECO:0000256" key="2">
    <source>
        <dbReference type="ARBA" id="ARBA00008335"/>
    </source>
</evidence>
<dbReference type="InterPro" id="IPR005829">
    <property type="entry name" value="Sugar_transporter_CS"/>
</dbReference>
<keyword evidence="11" id="KW-1185">Reference proteome</keyword>
<dbReference type="EMBL" id="CALNXK010000034">
    <property type="protein sequence ID" value="CAH3120233.1"/>
    <property type="molecule type" value="Genomic_DNA"/>
</dbReference>
<keyword evidence="5 8" id="KW-1133">Transmembrane helix</keyword>
<evidence type="ECO:0000256" key="1">
    <source>
        <dbReference type="ARBA" id="ARBA00004141"/>
    </source>
</evidence>
<dbReference type="Gene3D" id="1.20.1250.20">
    <property type="entry name" value="MFS general substrate transporter like domains"/>
    <property type="match status" value="1"/>
</dbReference>
<feature type="transmembrane region" description="Helical" evidence="8">
    <location>
        <begin position="48"/>
        <end position="74"/>
    </location>
</feature>
<name>A0ABN8NVK8_9CNID</name>
<feature type="transmembrane region" description="Helical" evidence="8">
    <location>
        <begin position="199"/>
        <end position="220"/>
    </location>
</feature>
<feature type="transmembrane region" description="Helical" evidence="8">
    <location>
        <begin position="422"/>
        <end position="445"/>
    </location>
</feature>
<evidence type="ECO:0000256" key="7">
    <source>
        <dbReference type="SAM" id="MobiDB-lite"/>
    </source>
</evidence>
<keyword evidence="3" id="KW-0813">Transport</keyword>
<evidence type="ECO:0000256" key="4">
    <source>
        <dbReference type="ARBA" id="ARBA00022692"/>
    </source>
</evidence>
<evidence type="ECO:0000256" key="8">
    <source>
        <dbReference type="SAM" id="Phobius"/>
    </source>
</evidence>
<evidence type="ECO:0000259" key="9">
    <source>
        <dbReference type="PROSITE" id="PS50850"/>
    </source>
</evidence>
<protein>
    <recommendedName>
        <fullName evidence="9">Major facilitator superfamily (MFS) profile domain-containing protein</fullName>
    </recommendedName>
</protein>
<organism evidence="10 11">
    <name type="scientific">Porites lobata</name>
    <dbReference type="NCBI Taxonomy" id="104759"/>
    <lineage>
        <taxon>Eukaryota</taxon>
        <taxon>Metazoa</taxon>
        <taxon>Cnidaria</taxon>
        <taxon>Anthozoa</taxon>
        <taxon>Hexacorallia</taxon>
        <taxon>Scleractinia</taxon>
        <taxon>Fungiina</taxon>
        <taxon>Poritidae</taxon>
        <taxon>Porites</taxon>
    </lineage>
</organism>
<keyword evidence="4 8" id="KW-0812">Transmembrane</keyword>
<reference evidence="10 11" key="1">
    <citation type="submission" date="2022-05" db="EMBL/GenBank/DDBJ databases">
        <authorList>
            <consortium name="Genoscope - CEA"/>
            <person name="William W."/>
        </authorList>
    </citation>
    <scope>NUCLEOTIDE SEQUENCE [LARGE SCALE GENOMIC DNA]</scope>
</reference>
<sequence length="656" mass="73684">MEAQEHKKLDEEDTTSLSQDPAGQGGKATYTVEDAIDKLGYGPFQMKLMFVVGLAWMADSMEVTILAIVCPAIRCEWQLETWQEATITTAVFSGMTISTCIWGYVSDNFGRKKEVLACTVVVFTGAVLSTFAPNYFWIMVFSTVVGLGMGGVAQCMNLWAEFLPSRRRGVMLNALSLSWSLGSCIEISIALVVMPTLGWRWLFFISAIPLLLFLCCSKLVPESPRFLMTVGKPEKALRILQRIAKENKQELPPGELVATEKHEVQLGRIADLFSPEFRRTTILLWIIWFSSHFVIYGIALITTEMFSRVDPCRGNDKDDVPQGSSPCKQLDYEDYANYLIVMSGDLLGLVFIFFMVDKIGRKMVQLVAFVGSAVFLTALFICTRSRLSTTMFLYGARLFISIADMCGYVYTPEVYPTSMRGIGLGACSGAARIGCMITPFVAMVLMPQSVLLSLSLYSGFSILGIVTVFLLPIETKGRALQERTLGTRLFISVHQQRRLLSDWLLDFVVFSLLTDSTKAKYTGWDGKFSIYKMLQLITFRPVGCFKDGRNRAMPQLLKNFRTIPGGIDWFDLSKVVRKCADEAMNRRQQYFGIQYWGECWGGEDADETYNMYGSDPLGCYDNLVGMEWHNMVYKFESNESTVYKTEAFGIGTKCPS</sequence>
<evidence type="ECO:0000256" key="6">
    <source>
        <dbReference type="ARBA" id="ARBA00023136"/>
    </source>
</evidence>
<evidence type="ECO:0000313" key="11">
    <source>
        <dbReference type="Proteomes" id="UP001159405"/>
    </source>
</evidence>
<feature type="transmembrane region" description="Helical" evidence="8">
    <location>
        <begin position="114"/>
        <end position="132"/>
    </location>
</feature>
<comment type="similarity">
    <text evidence="2">Belongs to the major facilitator superfamily.</text>
</comment>
<gene>
    <name evidence="10" type="ORF">PLOB_00027802</name>
</gene>
<evidence type="ECO:0000256" key="3">
    <source>
        <dbReference type="ARBA" id="ARBA00022448"/>
    </source>
</evidence>
<feature type="transmembrane region" description="Helical" evidence="8">
    <location>
        <begin position="451"/>
        <end position="473"/>
    </location>
</feature>
<dbReference type="PROSITE" id="PS50850">
    <property type="entry name" value="MFS"/>
    <property type="match status" value="1"/>
</dbReference>
<feature type="transmembrane region" description="Helical" evidence="8">
    <location>
        <begin position="282"/>
        <end position="301"/>
    </location>
</feature>
<keyword evidence="6 8" id="KW-0472">Membrane</keyword>
<dbReference type="SUPFAM" id="SSF103473">
    <property type="entry name" value="MFS general substrate transporter"/>
    <property type="match status" value="1"/>
</dbReference>
<dbReference type="PANTHER" id="PTHR23511">
    <property type="entry name" value="SYNAPTIC VESICLE GLYCOPROTEIN 2"/>
    <property type="match status" value="1"/>
</dbReference>
<feature type="transmembrane region" description="Helical" evidence="8">
    <location>
        <begin position="86"/>
        <end position="105"/>
    </location>
</feature>
<feature type="domain" description="Major facilitator superfamily (MFS) profile" evidence="9">
    <location>
        <begin position="48"/>
        <end position="476"/>
    </location>
</feature>
<feature type="transmembrane region" description="Helical" evidence="8">
    <location>
        <begin position="138"/>
        <end position="160"/>
    </location>
</feature>
<feature type="transmembrane region" description="Helical" evidence="8">
    <location>
        <begin position="172"/>
        <end position="193"/>
    </location>
</feature>
<feature type="transmembrane region" description="Helical" evidence="8">
    <location>
        <begin position="363"/>
        <end position="381"/>
    </location>
</feature>
<feature type="transmembrane region" description="Helical" evidence="8">
    <location>
        <begin position="335"/>
        <end position="356"/>
    </location>
</feature>
<dbReference type="PROSITE" id="PS00216">
    <property type="entry name" value="SUGAR_TRANSPORT_1"/>
    <property type="match status" value="1"/>
</dbReference>
<dbReference type="Proteomes" id="UP001159405">
    <property type="component" value="Unassembled WGS sequence"/>
</dbReference>
<dbReference type="Pfam" id="PF00083">
    <property type="entry name" value="Sugar_tr"/>
    <property type="match status" value="1"/>
</dbReference>
<evidence type="ECO:0000256" key="5">
    <source>
        <dbReference type="ARBA" id="ARBA00022989"/>
    </source>
</evidence>
<feature type="compositionally biased region" description="Basic and acidic residues" evidence="7">
    <location>
        <begin position="1"/>
        <end position="10"/>
    </location>
</feature>
<comment type="subcellular location">
    <subcellularLocation>
        <location evidence="1">Membrane</location>
        <topology evidence="1">Multi-pass membrane protein</topology>
    </subcellularLocation>
</comment>
<proteinExistence type="inferred from homology"/>
<dbReference type="InterPro" id="IPR036259">
    <property type="entry name" value="MFS_trans_sf"/>
</dbReference>
<feature type="region of interest" description="Disordered" evidence="7">
    <location>
        <begin position="1"/>
        <end position="27"/>
    </location>
</feature>
<evidence type="ECO:0000313" key="10">
    <source>
        <dbReference type="EMBL" id="CAH3120233.1"/>
    </source>
</evidence>